<dbReference type="Gene3D" id="1.10.12.10">
    <property type="entry name" value="Lyase 2-enoyl-coa Hydratase, Chain A, domain 2"/>
    <property type="match status" value="1"/>
</dbReference>
<dbReference type="InterPro" id="IPR001753">
    <property type="entry name" value="Enoyl-CoA_hydra/iso"/>
</dbReference>
<proteinExistence type="inferred from homology"/>
<dbReference type="InterPro" id="IPR029045">
    <property type="entry name" value="ClpP/crotonase-like_dom_sf"/>
</dbReference>
<dbReference type="PANTHER" id="PTHR42964:SF1">
    <property type="entry name" value="POLYKETIDE BIOSYNTHESIS ENOYL-COA HYDRATASE PKSH-RELATED"/>
    <property type="match status" value="1"/>
</dbReference>
<sequence>MAQQQQEPEVLLSINNHIATITLNRPRKGNALTANMNELLLDMLAKLKEDASVRVLVLTGAGKFFCTGMDLSASSKSVDDPQQVREGFRKGLRVFDALYHFPKPVIARVNGPALGGGVGLIFTTDFRVVAEEETYVALTEVKRGIIPAIISQYLVPELGRQRAREWMLTGRRVPAREAAAYWTSVVPRNQLDQGVQKVVDMLVESAPGASADIKRLVHAISTGGNPEQHQQHVQQSVEDAYLKMMQSDEAVFGIMAFLNKEKPDWNQFLKDKAKL</sequence>
<evidence type="ECO:0000313" key="2">
    <source>
        <dbReference type="EMBL" id="KAJ8661150.1"/>
    </source>
</evidence>
<dbReference type="Proteomes" id="UP001234581">
    <property type="component" value="Unassembled WGS sequence"/>
</dbReference>
<gene>
    <name evidence="2" type="ORF">O0I10_002897</name>
</gene>
<dbReference type="InterPro" id="IPR051683">
    <property type="entry name" value="Enoyl-CoA_Hydratase/Isomerase"/>
</dbReference>
<reference evidence="2 3" key="1">
    <citation type="submission" date="2023-03" db="EMBL/GenBank/DDBJ databases">
        <title>Genome sequence of Lichtheimia ornata CBS 291.66.</title>
        <authorList>
            <person name="Mohabir J.T."/>
            <person name="Shea T.P."/>
            <person name="Kurbessoian T."/>
            <person name="Berby B."/>
            <person name="Fontaine J."/>
            <person name="Livny J."/>
            <person name="Gnirke A."/>
            <person name="Stajich J.E."/>
            <person name="Cuomo C.A."/>
        </authorList>
    </citation>
    <scope>NUCLEOTIDE SEQUENCE [LARGE SCALE GENOMIC DNA]</scope>
    <source>
        <strain evidence="2">CBS 291.66</strain>
    </source>
</reference>
<name>A0AAD7V922_9FUNG</name>
<evidence type="ECO:0000256" key="1">
    <source>
        <dbReference type="ARBA" id="ARBA00005254"/>
    </source>
</evidence>
<dbReference type="PANTHER" id="PTHR42964">
    <property type="entry name" value="ENOYL-COA HYDRATASE"/>
    <property type="match status" value="1"/>
</dbReference>
<dbReference type="RefSeq" id="XP_058346063.1">
    <property type="nucleotide sequence ID" value="XM_058482974.1"/>
</dbReference>
<accession>A0AAD7V922</accession>
<dbReference type="InterPro" id="IPR014748">
    <property type="entry name" value="Enoyl-CoA_hydra_C"/>
</dbReference>
<dbReference type="SUPFAM" id="SSF52096">
    <property type="entry name" value="ClpP/crotonase"/>
    <property type="match status" value="1"/>
</dbReference>
<dbReference type="EMBL" id="JARTCD010000009">
    <property type="protein sequence ID" value="KAJ8661150.1"/>
    <property type="molecule type" value="Genomic_DNA"/>
</dbReference>
<dbReference type="GeneID" id="83210311"/>
<comment type="caution">
    <text evidence="2">The sequence shown here is derived from an EMBL/GenBank/DDBJ whole genome shotgun (WGS) entry which is preliminary data.</text>
</comment>
<protein>
    <recommendedName>
        <fullName evidence="4">Enoyl-hydratase</fullName>
    </recommendedName>
</protein>
<dbReference type="Pfam" id="PF00378">
    <property type="entry name" value="ECH_1"/>
    <property type="match status" value="1"/>
</dbReference>
<evidence type="ECO:0000313" key="3">
    <source>
        <dbReference type="Proteomes" id="UP001234581"/>
    </source>
</evidence>
<evidence type="ECO:0008006" key="4">
    <source>
        <dbReference type="Google" id="ProtNLM"/>
    </source>
</evidence>
<dbReference type="AlphaFoldDB" id="A0AAD7V922"/>
<comment type="similarity">
    <text evidence="1">Belongs to the enoyl-CoA hydratase/isomerase family.</text>
</comment>
<keyword evidence="3" id="KW-1185">Reference proteome</keyword>
<dbReference type="Gene3D" id="3.90.226.10">
    <property type="entry name" value="2-enoyl-CoA Hydratase, Chain A, domain 1"/>
    <property type="match status" value="1"/>
</dbReference>
<dbReference type="CDD" id="cd06558">
    <property type="entry name" value="crotonase-like"/>
    <property type="match status" value="1"/>
</dbReference>
<organism evidence="2 3">
    <name type="scientific">Lichtheimia ornata</name>
    <dbReference type="NCBI Taxonomy" id="688661"/>
    <lineage>
        <taxon>Eukaryota</taxon>
        <taxon>Fungi</taxon>
        <taxon>Fungi incertae sedis</taxon>
        <taxon>Mucoromycota</taxon>
        <taxon>Mucoromycotina</taxon>
        <taxon>Mucoromycetes</taxon>
        <taxon>Mucorales</taxon>
        <taxon>Lichtheimiaceae</taxon>
        <taxon>Lichtheimia</taxon>
    </lineage>
</organism>